<evidence type="ECO:0000313" key="2">
    <source>
        <dbReference type="EMBL" id="KAG8538041.1"/>
    </source>
</evidence>
<dbReference type="Proteomes" id="UP000824782">
    <property type="component" value="Unassembled WGS sequence"/>
</dbReference>
<comment type="caution">
    <text evidence="2">The sequence shown here is derived from an EMBL/GenBank/DDBJ whole genome shotgun (WGS) entry which is preliminary data.</text>
</comment>
<feature type="transmembrane region" description="Helical" evidence="1">
    <location>
        <begin position="38"/>
        <end position="60"/>
    </location>
</feature>
<keyword evidence="3" id="KW-1185">Reference proteome</keyword>
<protein>
    <submittedName>
        <fullName evidence="2">Uncharacterized protein</fullName>
    </submittedName>
</protein>
<organism evidence="2 3">
    <name type="scientific">Engystomops pustulosus</name>
    <name type="common">Tungara frog</name>
    <name type="synonym">Physalaemus pustulosus</name>
    <dbReference type="NCBI Taxonomy" id="76066"/>
    <lineage>
        <taxon>Eukaryota</taxon>
        <taxon>Metazoa</taxon>
        <taxon>Chordata</taxon>
        <taxon>Craniata</taxon>
        <taxon>Vertebrata</taxon>
        <taxon>Euteleostomi</taxon>
        <taxon>Amphibia</taxon>
        <taxon>Batrachia</taxon>
        <taxon>Anura</taxon>
        <taxon>Neobatrachia</taxon>
        <taxon>Hyloidea</taxon>
        <taxon>Leptodactylidae</taxon>
        <taxon>Leiuperinae</taxon>
        <taxon>Engystomops</taxon>
    </lineage>
</organism>
<dbReference type="AlphaFoldDB" id="A0AAV6YVQ3"/>
<gene>
    <name evidence="2" type="ORF">GDO81_023388</name>
</gene>
<evidence type="ECO:0000256" key="1">
    <source>
        <dbReference type="SAM" id="Phobius"/>
    </source>
</evidence>
<dbReference type="EMBL" id="WNYA01024389">
    <property type="protein sequence ID" value="KAG8538041.1"/>
    <property type="molecule type" value="Genomic_DNA"/>
</dbReference>
<proteinExistence type="predicted"/>
<reference evidence="2" key="1">
    <citation type="thesis" date="2020" institute="ProQuest LLC" country="789 East Eisenhower Parkway, Ann Arbor, MI, USA">
        <title>Comparative Genomics and Chromosome Evolution.</title>
        <authorList>
            <person name="Mudd A.B."/>
        </authorList>
    </citation>
    <scope>NUCLEOTIDE SEQUENCE</scope>
    <source>
        <strain evidence="2">237g6f4</strain>
        <tissue evidence="2">Blood</tissue>
    </source>
</reference>
<keyword evidence="1" id="KW-0812">Transmembrane</keyword>
<name>A0AAV6YVQ3_ENGPU</name>
<accession>A0AAV6YVQ3</accession>
<sequence>MSSSAAIIRYCVYVYHVHQYEVSLKIPGFPSFEYGYSLWMAVGGNLGAITTAAITCYLGLHKKKSTMKEDKAENQNLEGPDVLKTYV</sequence>
<evidence type="ECO:0000313" key="3">
    <source>
        <dbReference type="Proteomes" id="UP000824782"/>
    </source>
</evidence>
<keyword evidence="1" id="KW-0472">Membrane</keyword>
<keyword evidence="1" id="KW-1133">Transmembrane helix</keyword>